<dbReference type="SUPFAM" id="SSF103473">
    <property type="entry name" value="MFS general substrate transporter"/>
    <property type="match status" value="1"/>
</dbReference>
<feature type="compositionally biased region" description="Basic and acidic residues" evidence="8">
    <location>
        <begin position="1"/>
        <end position="19"/>
    </location>
</feature>
<dbReference type="InterPro" id="IPR003663">
    <property type="entry name" value="Sugar/inositol_transpt"/>
</dbReference>
<feature type="transmembrane region" description="Helical" evidence="9">
    <location>
        <begin position="379"/>
        <end position="397"/>
    </location>
</feature>
<dbReference type="InterPro" id="IPR005829">
    <property type="entry name" value="Sugar_transporter_CS"/>
</dbReference>
<proteinExistence type="inferred from homology"/>
<keyword evidence="3 7" id="KW-0813">Transport</keyword>
<dbReference type="Gene3D" id="1.20.1250.20">
    <property type="entry name" value="MFS general substrate transporter like domains"/>
    <property type="match status" value="1"/>
</dbReference>
<evidence type="ECO:0000259" key="10">
    <source>
        <dbReference type="PROSITE" id="PS50850"/>
    </source>
</evidence>
<protein>
    <recommendedName>
        <fullName evidence="10">Major facilitator superfamily (MFS) profile domain-containing protein</fullName>
    </recommendedName>
</protein>
<evidence type="ECO:0000256" key="8">
    <source>
        <dbReference type="SAM" id="MobiDB-lite"/>
    </source>
</evidence>
<dbReference type="GO" id="GO:0005351">
    <property type="term" value="F:carbohydrate:proton symporter activity"/>
    <property type="evidence" value="ECO:0007669"/>
    <property type="project" value="TreeGrafter"/>
</dbReference>
<dbReference type="PROSITE" id="PS50850">
    <property type="entry name" value="MFS"/>
    <property type="match status" value="1"/>
</dbReference>
<dbReference type="PRINTS" id="PR00171">
    <property type="entry name" value="SUGRTRNSPORT"/>
</dbReference>
<dbReference type="PANTHER" id="PTHR48022">
    <property type="entry name" value="PLASTIDIC GLUCOSE TRANSPORTER 4"/>
    <property type="match status" value="1"/>
</dbReference>
<evidence type="ECO:0000256" key="1">
    <source>
        <dbReference type="ARBA" id="ARBA00004141"/>
    </source>
</evidence>
<dbReference type="Pfam" id="PF00083">
    <property type="entry name" value="Sugar_tr"/>
    <property type="match status" value="1"/>
</dbReference>
<dbReference type="NCBIfam" id="TIGR00879">
    <property type="entry name" value="SP"/>
    <property type="match status" value="1"/>
</dbReference>
<dbReference type="InterPro" id="IPR050360">
    <property type="entry name" value="MFS_Sugar_Transporters"/>
</dbReference>
<dbReference type="InterPro" id="IPR005828">
    <property type="entry name" value="MFS_sugar_transport-like"/>
</dbReference>
<dbReference type="InterPro" id="IPR020846">
    <property type="entry name" value="MFS_dom"/>
</dbReference>
<dbReference type="FunFam" id="1.20.1250.20:FF:000026">
    <property type="entry name" value="MFS quinate transporter QutD"/>
    <property type="match status" value="1"/>
</dbReference>
<evidence type="ECO:0000256" key="7">
    <source>
        <dbReference type="RuleBase" id="RU003346"/>
    </source>
</evidence>
<evidence type="ECO:0000256" key="3">
    <source>
        <dbReference type="ARBA" id="ARBA00022448"/>
    </source>
</evidence>
<feature type="transmembrane region" description="Helical" evidence="9">
    <location>
        <begin position="308"/>
        <end position="331"/>
    </location>
</feature>
<feature type="transmembrane region" description="Helical" evidence="9">
    <location>
        <begin position="477"/>
        <end position="495"/>
    </location>
</feature>
<name>A0A077X443_9FUNG</name>
<dbReference type="CDD" id="cd17356">
    <property type="entry name" value="MFS_HXT"/>
    <property type="match status" value="1"/>
</dbReference>
<dbReference type="GO" id="GO:0016020">
    <property type="term" value="C:membrane"/>
    <property type="evidence" value="ECO:0007669"/>
    <property type="project" value="UniProtKB-SubCell"/>
</dbReference>
<dbReference type="InterPro" id="IPR036259">
    <property type="entry name" value="MFS_trans_sf"/>
</dbReference>
<evidence type="ECO:0000256" key="2">
    <source>
        <dbReference type="ARBA" id="ARBA00010992"/>
    </source>
</evidence>
<feature type="transmembrane region" description="Helical" evidence="9">
    <location>
        <begin position="168"/>
        <end position="188"/>
    </location>
</feature>
<dbReference type="PROSITE" id="PS00216">
    <property type="entry name" value="SUGAR_TRANSPORT_1"/>
    <property type="match status" value="1"/>
</dbReference>
<keyword evidence="5 9" id="KW-1133">Transmembrane helix</keyword>
<evidence type="ECO:0000313" key="11">
    <source>
        <dbReference type="EMBL" id="CDS13782.1"/>
    </source>
</evidence>
<evidence type="ECO:0000256" key="5">
    <source>
        <dbReference type="ARBA" id="ARBA00022989"/>
    </source>
</evidence>
<comment type="subcellular location">
    <subcellularLocation>
        <location evidence="1">Membrane</location>
        <topology evidence="1">Multi-pass membrane protein</topology>
    </subcellularLocation>
</comment>
<dbReference type="PANTHER" id="PTHR48022:SF2">
    <property type="entry name" value="PLASTIDIC GLUCOSE TRANSPORTER 4"/>
    <property type="match status" value="1"/>
</dbReference>
<accession>A0A077X443</accession>
<feature type="transmembrane region" description="Helical" evidence="9">
    <location>
        <begin position="200"/>
        <end position="223"/>
    </location>
</feature>
<feature type="transmembrane region" description="Helical" evidence="9">
    <location>
        <begin position="39"/>
        <end position="62"/>
    </location>
</feature>
<evidence type="ECO:0000256" key="6">
    <source>
        <dbReference type="ARBA" id="ARBA00023136"/>
    </source>
</evidence>
<dbReference type="EMBL" id="LK023385">
    <property type="protein sequence ID" value="CDS13782.1"/>
    <property type="molecule type" value="Genomic_DNA"/>
</dbReference>
<keyword evidence="6 9" id="KW-0472">Membrane</keyword>
<evidence type="ECO:0000256" key="9">
    <source>
        <dbReference type="SAM" id="Phobius"/>
    </source>
</evidence>
<organism evidence="11">
    <name type="scientific">Lichtheimia ramosa</name>
    <dbReference type="NCBI Taxonomy" id="688394"/>
    <lineage>
        <taxon>Eukaryota</taxon>
        <taxon>Fungi</taxon>
        <taxon>Fungi incertae sedis</taxon>
        <taxon>Mucoromycota</taxon>
        <taxon>Mucoromycotina</taxon>
        <taxon>Mucoromycetes</taxon>
        <taxon>Mucorales</taxon>
        <taxon>Lichtheimiaceae</taxon>
        <taxon>Lichtheimia</taxon>
    </lineage>
</organism>
<gene>
    <name evidence="11" type="ORF">LRAMOSA05956</name>
</gene>
<dbReference type="PROSITE" id="PS00217">
    <property type="entry name" value="SUGAR_TRANSPORT_2"/>
    <property type="match status" value="1"/>
</dbReference>
<evidence type="ECO:0000256" key="4">
    <source>
        <dbReference type="ARBA" id="ARBA00022692"/>
    </source>
</evidence>
<feature type="transmembrane region" description="Helical" evidence="9">
    <location>
        <begin position="409"/>
        <end position="434"/>
    </location>
</feature>
<dbReference type="OrthoDB" id="4142200at2759"/>
<dbReference type="AlphaFoldDB" id="A0A077X443"/>
<feature type="transmembrane region" description="Helical" evidence="9">
    <location>
        <begin position="82"/>
        <end position="103"/>
    </location>
</feature>
<feature type="compositionally biased region" description="Polar residues" evidence="8">
    <location>
        <begin position="20"/>
        <end position="29"/>
    </location>
</feature>
<sequence>MSIEKDQHSISDVDAEHPSHPTQQRTTSSGLKGFFDNPFVFGTALFASIGGCTFGYDIGVISGVQEMETFMERFPMNSTENGFVVAILELGAWAGAWLTAYPADRFSRKYTIVMACLVFLLGSALQGGAQTVSYLMAGRFICGLGVGSLSMLVPMYQSEIAPPEVRGSLVSLQQFAITIGILVSFWINFGTQYINSEAQWRIPLCLQIVLGLILGIGILFFPFSPRWLMTKGREEEALKVLSKLRRRPIDDPVLQDEWRDIKISVEFDKELERHQYPQYVDKPGFKNSFMIGLLGYRDLFRPGMFRRLAIGSIVMFFQQFCGTNSLIYYAPKIFQSLGLEGNTIKLLATGVVGIINVVATIPTVLFLDKMGRKPTLMAGSLFMTLAMAIVAVIQGIFDENWVGNEAKGWGAVACMYFFIANYAYSWGPVGWVITAEIFPVRARAKGMSIATSSNWMNNFIIAQITPPMLENIGFGTYIFFACFCLISFFFTWFFIPETKGRTLEEIDELFGGGGTAQQDSEILKRIEQQYRGSYAPAGVKTETA</sequence>
<feature type="transmembrane region" description="Helical" evidence="9">
    <location>
        <begin position="343"/>
        <end position="367"/>
    </location>
</feature>
<feature type="transmembrane region" description="Helical" evidence="9">
    <location>
        <begin position="134"/>
        <end position="156"/>
    </location>
</feature>
<feature type="domain" description="Major facilitator superfamily (MFS) profile" evidence="10">
    <location>
        <begin position="43"/>
        <end position="499"/>
    </location>
</feature>
<reference evidence="11" key="1">
    <citation type="journal article" date="2014" name="Genome Announc.">
        <title>De novo whole-genome sequence and genome annotation of Lichtheimia ramosa.</title>
        <authorList>
            <person name="Linde J."/>
            <person name="Schwartze V."/>
            <person name="Binder U."/>
            <person name="Lass-Florl C."/>
            <person name="Voigt K."/>
            <person name="Horn F."/>
        </authorList>
    </citation>
    <scope>NUCLEOTIDE SEQUENCE</scope>
    <source>
        <strain evidence="11">JMRC FSU:6197</strain>
    </source>
</reference>
<feature type="region of interest" description="Disordered" evidence="8">
    <location>
        <begin position="1"/>
        <end position="29"/>
    </location>
</feature>
<keyword evidence="4 9" id="KW-0812">Transmembrane</keyword>
<comment type="similarity">
    <text evidence="2 7">Belongs to the major facilitator superfamily. Sugar transporter (TC 2.A.1.1) family.</text>
</comment>
<feature type="transmembrane region" description="Helical" evidence="9">
    <location>
        <begin position="110"/>
        <end position="128"/>
    </location>
</feature>